<evidence type="ECO:0000256" key="7">
    <source>
        <dbReference type="SAM" id="Phobius"/>
    </source>
</evidence>
<dbReference type="EMBL" id="CP065592">
    <property type="protein sequence ID" value="QPQ54219.1"/>
    <property type="molecule type" value="Genomic_DNA"/>
</dbReference>
<dbReference type="PANTHER" id="PTHR30213">
    <property type="entry name" value="INNER MEMBRANE PROTEIN YHJD"/>
    <property type="match status" value="1"/>
</dbReference>
<dbReference type="GO" id="GO:0005886">
    <property type="term" value="C:plasma membrane"/>
    <property type="evidence" value="ECO:0007669"/>
    <property type="project" value="UniProtKB-SubCell"/>
</dbReference>
<name>A0A7T2LLA1_9SPHN</name>
<protein>
    <submittedName>
        <fullName evidence="8">YihY/virulence factor BrkB family protein</fullName>
    </submittedName>
</protein>
<evidence type="ECO:0000313" key="8">
    <source>
        <dbReference type="EMBL" id="QPQ54219.1"/>
    </source>
</evidence>
<evidence type="ECO:0000256" key="4">
    <source>
        <dbReference type="ARBA" id="ARBA00022989"/>
    </source>
</evidence>
<dbReference type="KEGG" id="sflv:IC614_07545"/>
<accession>A0A7T2LLA1</accession>
<comment type="subcellular location">
    <subcellularLocation>
        <location evidence="1">Cell membrane</location>
        <topology evidence="1">Multi-pass membrane protein</topology>
    </subcellularLocation>
</comment>
<organism evidence="8 9">
    <name type="scientific">Allosphingosinicella flava</name>
    <dbReference type="NCBI Taxonomy" id="2771430"/>
    <lineage>
        <taxon>Bacteria</taxon>
        <taxon>Pseudomonadati</taxon>
        <taxon>Pseudomonadota</taxon>
        <taxon>Alphaproteobacteria</taxon>
        <taxon>Sphingomonadales</taxon>
        <taxon>Sphingomonadaceae</taxon>
        <taxon>Allosphingosinicella</taxon>
    </lineage>
</organism>
<evidence type="ECO:0000256" key="1">
    <source>
        <dbReference type="ARBA" id="ARBA00004651"/>
    </source>
</evidence>
<feature type="region of interest" description="Disordered" evidence="6">
    <location>
        <begin position="293"/>
        <end position="329"/>
    </location>
</feature>
<evidence type="ECO:0000256" key="5">
    <source>
        <dbReference type="ARBA" id="ARBA00023136"/>
    </source>
</evidence>
<dbReference type="AlphaFoldDB" id="A0A7T2LLA1"/>
<keyword evidence="5 7" id="KW-0472">Membrane</keyword>
<keyword evidence="3 7" id="KW-0812">Transmembrane</keyword>
<sequence>MTDQHDESGRGREADKPTQIPARGWKDIVVRAWKESGQDNMSLVSAGVAFYAFLAMVPLLAAFVLSYGLFAAPATMMGHVRGLFQVLPRDAAAIIGEQLVSVTSQAASKTGLGLLFALGLALYGAMKGAAAMITALNIAYDEDETRGFIRKTLAALAITIGAVVTGLVAVAAIGALAAVDRLLPGAPPLLPTLIRIGFWIAAAAVASGAVAALYRYAPDREAAKWRWLTPGSIVATAGWLLMTLGFGIYTANFGNYNATYGALGAVVVLLMWLYLSAYVLLLGAELNAEMEHQTRKDTTTGPDRPMGARDAEMADTVGAATGTNGKKSR</sequence>
<feature type="transmembrane region" description="Helical" evidence="7">
    <location>
        <begin position="48"/>
        <end position="70"/>
    </location>
</feature>
<feature type="transmembrane region" description="Helical" evidence="7">
    <location>
        <begin position="261"/>
        <end position="286"/>
    </location>
</feature>
<dbReference type="Pfam" id="PF03631">
    <property type="entry name" value="Virul_fac_BrkB"/>
    <property type="match status" value="1"/>
</dbReference>
<feature type="transmembrane region" description="Helical" evidence="7">
    <location>
        <begin position="114"/>
        <end position="140"/>
    </location>
</feature>
<feature type="transmembrane region" description="Helical" evidence="7">
    <location>
        <begin position="152"/>
        <end position="176"/>
    </location>
</feature>
<evidence type="ECO:0000256" key="2">
    <source>
        <dbReference type="ARBA" id="ARBA00022475"/>
    </source>
</evidence>
<dbReference type="NCBIfam" id="TIGR00765">
    <property type="entry name" value="yihY_not_rbn"/>
    <property type="match status" value="1"/>
</dbReference>
<keyword evidence="2" id="KW-1003">Cell membrane</keyword>
<feature type="transmembrane region" description="Helical" evidence="7">
    <location>
        <begin position="228"/>
        <end position="249"/>
    </location>
</feature>
<keyword evidence="4 7" id="KW-1133">Transmembrane helix</keyword>
<evidence type="ECO:0000256" key="6">
    <source>
        <dbReference type="SAM" id="MobiDB-lite"/>
    </source>
</evidence>
<reference evidence="8 9" key="1">
    <citation type="submission" date="2020-11" db="EMBL/GenBank/DDBJ databases">
        <title>Genome seq and assembly of Sphingosinicella sp.</title>
        <authorList>
            <person name="Chhetri G."/>
        </authorList>
    </citation>
    <scope>NUCLEOTIDE SEQUENCE [LARGE SCALE GENOMIC DNA]</scope>
    <source>
        <strain evidence="8 9">UDD2</strain>
    </source>
</reference>
<dbReference type="InterPro" id="IPR017039">
    <property type="entry name" value="Virul_fac_BrkB"/>
</dbReference>
<dbReference type="PIRSF" id="PIRSF035875">
    <property type="entry name" value="RNase_BN"/>
    <property type="match status" value="1"/>
</dbReference>
<evidence type="ECO:0000313" key="9">
    <source>
        <dbReference type="Proteomes" id="UP000594873"/>
    </source>
</evidence>
<gene>
    <name evidence="8" type="ORF">IC614_07545</name>
</gene>
<keyword evidence="9" id="KW-1185">Reference proteome</keyword>
<dbReference type="PANTHER" id="PTHR30213:SF0">
    <property type="entry name" value="UPF0761 MEMBRANE PROTEIN YIHY"/>
    <property type="match status" value="1"/>
</dbReference>
<proteinExistence type="predicted"/>
<dbReference type="Proteomes" id="UP000594873">
    <property type="component" value="Chromosome"/>
</dbReference>
<feature type="transmembrane region" description="Helical" evidence="7">
    <location>
        <begin position="196"/>
        <end position="216"/>
    </location>
</feature>
<dbReference type="RefSeq" id="WP_200970746.1">
    <property type="nucleotide sequence ID" value="NZ_CP065592.1"/>
</dbReference>
<evidence type="ECO:0000256" key="3">
    <source>
        <dbReference type="ARBA" id="ARBA00022692"/>
    </source>
</evidence>